<evidence type="ECO:0000256" key="2">
    <source>
        <dbReference type="ARBA" id="ARBA00022723"/>
    </source>
</evidence>
<evidence type="ECO:0000313" key="9">
    <source>
        <dbReference type="Proteomes" id="UP000076490"/>
    </source>
</evidence>
<feature type="binding site" evidence="7">
    <location>
        <position position="10"/>
    </location>
    <ligand>
        <name>Mg(2+)</name>
        <dbReference type="ChEBI" id="CHEBI:18420"/>
    </ligand>
</feature>
<dbReference type="InterPro" id="IPR006357">
    <property type="entry name" value="HAD-SF_hydro_IIA"/>
</dbReference>
<dbReference type="Proteomes" id="UP000076490">
    <property type="component" value="Unassembled WGS sequence"/>
</dbReference>
<dbReference type="SFLD" id="SFLDS00003">
    <property type="entry name" value="Haloacid_Dehalogenase"/>
    <property type="match status" value="1"/>
</dbReference>
<evidence type="ECO:0000256" key="1">
    <source>
        <dbReference type="ARBA" id="ARBA00006696"/>
    </source>
</evidence>
<dbReference type="AlphaFoldDB" id="A0A163EHG7"/>
<dbReference type="GO" id="GO:0005737">
    <property type="term" value="C:cytoplasm"/>
    <property type="evidence" value="ECO:0007669"/>
    <property type="project" value="TreeGrafter"/>
</dbReference>
<dbReference type="NCBIfam" id="TIGR01460">
    <property type="entry name" value="HAD-SF-IIA"/>
    <property type="match status" value="1"/>
</dbReference>
<feature type="active site" description="Proton donor" evidence="5">
    <location>
        <position position="12"/>
    </location>
</feature>
<evidence type="ECO:0000256" key="6">
    <source>
        <dbReference type="PIRSR" id="PIRSR000915-2"/>
    </source>
</evidence>
<dbReference type="NCBIfam" id="TIGR01457">
    <property type="entry name" value="HAD-SF-IIA-hyp2"/>
    <property type="match status" value="1"/>
</dbReference>
<dbReference type="OrthoDB" id="9810449at2"/>
<keyword evidence="3 8" id="KW-0378">Hydrolase</keyword>
<dbReference type="GO" id="GO:0016791">
    <property type="term" value="F:phosphatase activity"/>
    <property type="evidence" value="ECO:0007669"/>
    <property type="project" value="TreeGrafter"/>
</dbReference>
<organism evidence="8 9">
    <name type="scientific">Bhargavaea cecembensis</name>
    <dbReference type="NCBI Taxonomy" id="394098"/>
    <lineage>
        <taxon>Bacteria</taxon>
        <taxon>Bacillati</taxon>
        <taxon>Bacillota</taxon>
        <taxon>Bacilli</taxon>
        <taxon>Bacillales</taxon>
        <taxon>Caryophanaceae</taxon>
        <taxon>Bhargavaea</taxon>
    </lineage>
</organism>
<dbReference type="GO" id="GO:0046872">
    <property type="term" value="F:metal ion binding"/>
    <property type="evidence" value="ECO:0007669"/>
    <property type="project" value="UniProtKB-KW"/>
</dbReference>
<dbReference type="SUPFAM" id="SSF56784">
    <property type="entry name" value="HAD-like"/>
    <property type="match status" value="1"/>
</dbReference>
<reference evidence="8 9" key="1">
    <citation type="submission" date="2016-01" db="EMBL/GenBank/DDBJ databases">
        <title>Whole genome sequencing of Bhargavaea cecembensis T14.</title>
        <authorList>
            <person name="Hong K.W."/>
        </authorList>
    </citation>
    <scope>NUCLEOTIDE SEQUENCE [LARGE SCALE GENOMIC DNA]</scope>
    <source>
        <strain evidence="8 9">T14</strain>
    </source>
</reference>
<feature type="binding site" evidence="7">
    <location>
        <position position="12"/>
    </location>
    <ligand>
        <name>Mg(2+)</name>
        <dbReference type="ChEBI" id="CHEBI:18420"/>
    </ligand>
</feature>
<evidence type="ECO:0000256" key="7">
    <source>
        <dbReference type="PIRSR" id="PIRSR000915-3"/>
    </source>
</evidence>
<dbReference type="PIRSF" id="PIRSF000915">
    <property type="entry name" value="PGP-type_phosphatase"/>
    <property type="match status" value="1"/>
</dbReference>
<dbReference type="Gene3D" id="3.40.50.1000">
    <property type="entry name" value="HAD superfamily/HAD-like"/>
    <property type="match status" value="2"/>
</dbReference>
<evidence type="ECO:0000256" key="3">
    <source>
        <dbReference type="ARBA" id="ARBA00022801"/>
    </source>
</evidence>
<comment type="caution">
    <text evidence="8">The sequence shown here is derived from an EMBL/GenBank/DDBJ whole genome shotgun (WGS) entry which is preliminary data.</text>
</comment>
<evidence type="ECO:0000256" key="4">
    <source>
        <dbReference type="ARBA" id="ARBA00022842"/>
    </source>
</evidence>
<comment type="cofactor">
    <cofactor evidence="7">
        <name>Mg(2+)</name>
        <dbReference type="ChEBI" id="CHEBI:18420"/>
    </cofactor>
    <text evidence="7">Divalent metal ions. Mg(2+) is the most effective.</text>
</comment>
<feature type="binding site" evidence="7">
    <location>
        <position position="206"/>
    </location>
    <ligand>
        <name>Mg(2+)</name>
        <dbReference type="ChEBI" id="CHEBI:18420"/>
    </ligand>
</feature>
<accession>A0A163EHG7</accession>
<evidence type="ECO:0000313" key="8">
    <source>
        <dbReference type="EMBL" id="KZE36487.1"/>
    </source>
</evidence>
<dbReference type="SFLD" id="SFLDG01139">
    <property type="entry name" value="C2.A:_Pyridoxal_Phosphate_Phos"/>
    <property type="match status" value="1"/>
</dbReference>
<dbReference type="EMBL" id="LQNT01000013">
    <property type="protein sequence ID" value="KZE36487.1"/>
    <property type="molecule type" value="Genomic_DNA"/>
</dbReference>
<gene>
    <name evidence="8" type="ORF">AV656_15235</name>
</gene>
<proteinExistence type="inferred from homology"/>
<keyword evidence="4 7" id="KW-0460">Magnesium</keyword>
<dbReference type="InterPro" id="IPR023214">
    <property type="entry name" value="HAD_sf"/>
</dbReference>
<feature type="binding site" evidence="6">
    <location>
        <position position="181"/>
    </location>
    <ligand>
        <name>substrate</name>
    </ligand>
</feature>
<dbReference type="PANTHER" id="PTHR19288:SF46">
    <property type="entry name" value="HALOACID DEHALOGENASE-LIKE HYDROLASE DOMAIN-CONTAINING PROTEIN 2"/>
    <property type="match status" value="1"/>
</dbReference>
<evidence type="ECO:0000256" key="5">
    <source>
        <dbReference type="PIRSR" id="PIRSR000915-1"/>
    </source>
</evidence>
<keyword evidence="2 7" id="KW-0479">Metal-binding</keyword>
<sequence length="255" mass="27346">MKEYRAWCFDLDGTVYRGAEPIPETVSFIRKLREKGAGVFFVTNNSALTPENQAEKLARMGIAAAPEEIMTSSVATADHLLKNHGPLPVYMIGEEGLRTALMSAGHRIVQESPEAVVVGIDRGITYDKLANASLAVSAGAAFVATNSDKAYPTERGLVPGNGAFAGLIELATGVAPFYIGKPAVPMLQALADRHGLKKEEMIMVGDNYETDITAGIRFGIDTLHVDTGVTRTGDLAKYEEQPTYALGSLDGWIEN</sequence>
<dbReference type="InterPro" id="IPR006354">
    <property type="entry name" value="HAD-SF_hydro_IIA_hyp1"/>
</dbReference>
<name>A0A163EHG7_9BACL</name>
<dbReference type="Pfam" id="PF13344">
    <property type="entry name" value="Hydrolase_6"/>
    <property type="match status" value="1"/>
</dbReference>
<dbReference type="PANTHER" id="PTHR19288">
    <property type="entry name" value="4-NITROPHENYLPHOSPHATASE-RELATED"/>
    <property type="match status" value="1"/>
</dbReference>
<dbReference type="RefSeq" id="WP_063183761.1">
    <property type="nucleotide sequence ID" value="NZ_LQNT01000013.1"/>
</dbReference>
<dbReference type="Pfam" id="PF13242">
    <property type="entry name" value="Hydrolase_like"/>
    <property type="match status" value="1"/>
</dbReference>
<dbReference type="FunFam" id="3.40.50.1000:FF:000053">
    <property type="entry name" value="TIGR01457 family HAD hydrolase"/>
    <property type="match status" value="1"/>
</dbReference>
<comment type="similarity">
    <text evidence="1">Belongs to the HAD-like hydrolase superfamily. NagD family.</text>
</comment>
<protein>
    <submittedName>
        <fullName evidence="8">HAD family hydrolase</fullName>
    </submittedName>
</protein>
<dbReference type="CDD" id="cd07530">
    <property type="entry name" value="HAD_Pase_UmpH-like"/>
    <property type="match status" value="1"/>
</dbReference>
<feature type="active site" description="Nucleophile" evidence="5">
    <location>
        <position position="10"/>
    </location>
</feature>
<dbReference type="InterPro" id="IPR036412">
    <property type="entry name" value="HAD-like_sf"/>
</dbReference>